<evidence type="ECO:0000313" key="3">
    <source>
        <dbReference type="Proteomes" id="UP000002945"/>
    </source>
</evidence>
<name>A9DYA5_9FLAO</name>
<dbReference type="STRING" id="391587.KAOT1_08053"/>
<dbReference type="InterPro" id="IPR011990">
    <property type="entry name" value="TPR-like_helical_dom_sf"/>
</dbReference>
<proteinExistence type="predicted"/>
<dbReference type="SUPFAM" id="SSF48452">
    <property type="entry name" value="TPR-like"/>
    <property type="match status" value="1"/>
</dbReference>
<comment type="caution">
    <text evidence="2">The sequence shown here is derived from an EMBL/GenBank/DDBJ whole genome shotgun (WGS) entry which is preliminary data.</text>
</comment>
<keyword evidence="3" id="KW-1185">Reference proteome</keyword>
<evidence type="ECO:0000313" key="2">
    <source>
        <dbReference type="EMBL" id="EDP96106.1"/>
    </source>
</evidence>
<dbReference type="eggNOG" id="ENOG5031DBU">
    <property type="taxonomic scope" value="Bacteria"/>
</dbReference>
<dbReference type="Gene3D" id="1.25.40.10">
    <property type="entry name" value="Tetratricopeptide repeat domain"/>
    <property type="match status" value="1"/>
</dbReference>
<feature type="signal peptide" evidence="1">
    <location>
        <begin position="1"/>
        <end position="18"/>
    </location>
</feature>
<gene>
    <name evidence="2" type="ORF">KAOT1_08053</name>
</gene>
<accession>A9DYA5</accession>
<sequence length="394" mass="47108">MKYFYCLLLTFCFGTVTAQETKDTYAKNNDTNDEKVIEFAKKLLSSFYENDVDFFVDHFDIDSFASKVISEVNGENPSKSIKNFNKGFIKGFKDKFSQFPQKIIDDIEKGSSYDIVNFYYHLDEQKYHILFRLYNDEEGLNYHDYQLQYVDGDFKLQDMYVYTTGEYFSETLRNLYELSVPTESTDTEYNRERLKTMLFMTRFQTLIGNEKYKQAFNLINNIKGEFREKKIYYIMKIQIASQINEVYHMEAIDELLKKFPDDPTTKLMAVDYFIMLKDYNATMRIIDDLEEVTEDDFVEYIRGNAAWEFEDYEAAEKAYTYIIKEYPDFENAKLSLLYMYDSLNKHEDSIVLLDRMIASKVYTKKDLVDFIDDKENEFENLPTATIYKRWKEKK</sequence>
<dbReference type="HOGENOM" id="CLU_699772_0_0_10"/>
<dbReference type="OrthoDB" id="1198805at2"/>
<dbReference type="AlphaFoldDB" id="A9DYA5"/>
<keyword evidence="1" id="KW-0732">Signal</keyword>
<dbReference type="EMBL" id="ABIB01000005">
    <property type="protein sequence ID" value="EDP96106.1"/>
    <property type="molecule type" value="Genomic_DNA"/>
</dbReference>
<feature type="chain" id="PRO_5002737704" description="Tetratricopeptide repeat protein" evidence="1">
    <location>
        <begin position="19"/>
        <end position="394"/>
    </location>
</feature>
<protein>
    <recommendedName>
        <fullName evidence="4">Tetratricopeptide repeat protein</fullName>
    </recommendedName>
</protein>
<evidence type="ECO:0000256" key="1">
    <source>
        <dbReference type="SAM" id="SignalP"/>
    </source>
</evidence>
<reference evidence="2 3" key="1">
    <citation type="journal article" date="2011" name="J. Bacteriol.">
        <title>Genome sequence of the algicidal bacterium Kordia algicida OT-1.</title>
        <authorList>
            <person name="Lee H.S."/>
            <person name="Kang S.G."/>
            <person name="Kwon K.K."/>
            <person name="Lee J.H."/>
            <person name="Kim S.J."/>
        </authorList>
    </citation>
    <scope>NUCLEOTIDE SEQUENCE [LARGE SCALE GENOMIC DNA]</scope>
    <source>
        <strain evidence="2 3">OT-1</strain>
    </source>
</reference>
<dbReference type="RefSeq" id="WP_007094176.1">
    <property type="nucleotide sequence ID" value="NZ_CP142125.1"/>
</dbReference>
<evidence type="ECO:0008006" key="4">
    <source>
        <dbReference type="Google" id="ProtNLM"/>
    </source>
</evidence>
<organism evidence="2 3">
    <name type="scientific">Kordia algicida OT-1</name>
    <dbReference type="NCBI Taxonomy" id="391587"/>
    <lineage>
        <taxon>Bacteria</taxon>
        <taxon>Pseudomonadati</taxon>
        <taxon>Bacteroidota</taxon>
        <taxon>Flavobacteriia</taxon>
        <taxon>Flavobacteriales</taxon>
        <taxon>Flavobacteriaceae</taxon>
        <taxon>Kordia</taxon>
    </lineage>
</organism>
<dbReference type="Proteomes" id="UP000002945">
    <property type="component" value="Unassembled WGS sequence"/>
</dbReference>